<dbReference type="EMBL" id="JABTDW010000001">
    <property type="protein sequence ID" value="NSB15850.1"/>
    <property type="molecule type" value="Genomic_DNA"/>
</dbReference>
<evidence type="ECO:0000313" key="2">
    <source>
        <dbReference type="Proteomes" id="UP000822184"/>
    </source>
</evidence>
<proteinExistence type="predicted"/>
<dbReference type="Proteomes" id="UP000822184">
    <property type="component" value="Unassembled WGS sequence"/>
</dbReference>
<evidence type="ECO:0000313" key="1">
    <source>
        <dbReference type="EMBL" id="NSB15850.1"/>
    </source>
</evidence>
<dbReference type="RefSeq" id="WP_077855555.1">
    <property type="nucleotide sequence ID" value="NZ_JABTDW010000001.1"/>
</dbReference>
<sequence length="64" mass="7813">MSKAINKRKKIKLNLRFRDGKVICAKSPDMCKECKEDCEKMDLFYYPFNNRDLMECFKNNERRK</sequence>
<protein>
    <submittedName>
        <fullName evidence="1">Uncharacterized protein</fullName>
    </submittedName>
</protein>
<reference evidence="1" key="1">
    <citation type="submission" date="2020-06" db="EMBL/GenBank/DDBJ databases">
        <title>Genomic insights into acetone-butanol-ethanol (ABE) fermentation by sequencing solventogenic clostridia strains.</title>
        <authorList>
            <person name="Brown S."/>
        </authorList>
    </citation>
    <scope>NUCLEOTIDE SEQUENCE</scope>
    <source>
        <strain evidence="1">DJ123</strain>
    </source>
</reference>
<gene>
    <name evidence="1" type="ORF">BCD95_004109</name>
</gene>
<comment type="caution">
    <text evidence="1">The sequence shown here is derived from an EMBL/GenBank/DDBJ whole genome shotgun (WGS) entry which is preliminary data.</text>
</comment>
<accession>A0AAE5H8C7</accession>
<organism evidence="1 2">
    <name type="scientific">Clostridium beijerinckii</name>
    <name type="common">Clostridium MP</name>
    <dbReference type="NCBI Taxonomy" id="1520"/>
    <lineage>
        <taxon>Bacteria</taxon>
        <taxon>Bacillati</taxon>
        <taxon>Bacillota</taxon>
        <taxon>Clostridia</taxon>
        <taxon>Eubacteriales</taxon>
        <taxon>Clostridiaceae</taxon>
        <taxon>Clostridium</taxon>
    </lineage>
</organism>
<dbReference type="AlphaFoldDB" id="A0AAE5H8C7"/>
<name>A0AAE5H8C7_CLOBE</name>